<dbReference type="InterPro" id="IPR032503">
    <property type="entry name" value="FAO_M"/>
</dbReference>
<evidence type="ECO:0000256" key="1">
    <source>
        <dbReference type="ARBA" id="ARBA00008609"/>
    </source>
</evidence>
<dbReference type="InterPro" id="IPR028896">
    <property type="entry name" value="GcvT/YgfZ/DmdA"/>
</dbReference>
<sequence>MSEFPTTARAVIIGGGIVGTSTAYHLARLGWRDTVLLERHKLTSGSTFHAAGLVGQLRSNANITQLLGQSVALYAGLEAETGLATGWKQNGGLRLACTEARWTELKRQATTARSFGLPMHLLDPAEAKALWPLMDVTDVIGAAFLPSDGQANPSDITQSLAKGARMAGARIIENTEATGIDVVQGRAVAVRTAQGRIACETVIVCAGQWTRDLCETIDVSVPLVSVQHQYIVTEQIAGVAPTLPTLRDPDRLTYYKEEVGGLVMGGYEPNPIPWAVDGIPEGFNFQLLNSDWDHFQPIMELAIGRVPALETAGVKTLLNGPESFTPDGNFILGAAPELAGLFVGAGFNAFGIAAGGGAGKALAEWVAGGEPPYDLWPVDIRRFGRPHRDVGWVRARTLEAYARHYAIAWPHEEYHCARKLRRSPLYPILRDAGACFGEKLGWERPNWFAIAGEPPEDVPSFGRPNWFSAVASEHRATREAVALFDQSSFAKFEMTGRDAEAALSYICANDVRIPPGRLVYTQMLNAHGGIECDLTVARLGPERFYIVTGTGFATRDFDWIARHIPSGADATLHDVTSGFTTLSLMGPRARDVLSAITRDDVSNDAFRFGAARVLHVAGAPVRAMRVTYVGELGWEMHVPTEFAVTVYEALMAAGARFGIVNAGYRTIESLRLEKFYRAWGADIGPDHTPLEAGLGWAVKDRTCVAFLGDAAIRAQRAGVLRKRLCGFTVDDPSIVLIGRETIYRDGEPVGWLSSGGFGHTVGVPIGYGYVRHHDGVTDRVLHNGTYALDIATQQVPCRLHLAPLYDPAMARVKA</sequence>
<feature type="domain" description="FAD dependent oxidoreductase" evidence="3">
    <location>
        <begin position="10"/>
        <end position="365"/>
    </location>
</feature>
<dbReference type="InterPro" id="IPR036188">
    <property type="entry name" value="FAD/NAD-bd_sf"/>
</dbReference>
<dbReference type="PANTHER" id="PTHR43757:SF11">
    <property type="entry name" value="SARCOSINE DEHYDROGENASE"/>
    <property type="match status" value="1"/>
</dbReference>
<evidence type="ECO:0000259" key="5">
    <source>
        <dbReference type="Pfam" id="PF08669"/>
    </source>
</evidence>
<keyword evidence="8" id="KW-1185">Reference proteome</keyword>
<dbReference type="InterPro" id="IPR029043">
    <property type="entry name" value="GcvT/YgfZ_C"/>
</dbReference>
<gene>
    <name evidence="7" type="ORF">L2A60_13485</name>
</gene>
<evidence type="ECO:0000259" key="3">
    <source>
        <dbReference type="Pfam" id="PF01266"/>
    </source>
</evidence>
<name>A0ABS9DZW6_9PROT</name>
<dbReference type="Pfam" id="PF16350">
    <property type="entry name" value="FAO_M"/>
    <property type="match status" value="1"/>
</dbReference>
<dbReference type="RefSeq" id="WP_235704950.1">
    <property type="nucleotide sequence ID" value="NZ_JAKGBZ010000028.1"/>
</dbReference>
<evidence type="ECO:0000259" key="4">
    <source>
        <dbReference type="Pfam" id="PF01571"/>
    </source>
</evidence>
<dbReference type="InterPro" id="IPR013977">
    <property type="entry name" value="GcvT_C"/>
</dbReference>
<dbReference type="Gene3D" id="3.50.50.60">
    <property type="entry name" value="FAD/NAD(P)-binding domain"/>
    <property type="match status" value="1"/>
</dbReference>
<dbReference type="Proteomes" id="UP001521209">
    <property type="component" value="Unassembled WGS sequence"/>
</dbReference>
<dbReference type="Pfam" id="PF01571">
    <property type="entry name" value="GCV_T"/>
    <property type="match status" value="1"/>
</dbReference>
<dbReference type="SUPFAM" id="SSF101790">
    <property type="entry name" value="Aminomethyltransferase beta-barrel domain"/>
    <property type="match status" value="1"/>
</dbReference>
<keyword evidence="2" id="KW-0560">Oxidoreductase</keyword>
<dbReference type="InterPro" id="IPR006222">
    <property type="entry name" value="GCVT_N"/>
</dbReference>
<reference evidence="7 8" key="1">
    <citation type="submission" date="2022-01" db="EMBL/GenBank/DDBJ databases">
        <authorList>
            <person name="Won M."/>
            <person name="Kim S.-J."/>
            <person name="Kwon S.-W."/>
        </authorList>
    </citation>
    <scope>NUCLEOTIDE SEQUENCE [LARGE SCALE GENOMIC DNA]</scope>
    <source>
        <strain evidence="7 8">KCTC 23505</strain>
    </source>
</reference>
<evidence type="ECO:0000313" key="8">
    <source>
        <dbReference type="Proteomes" id="UP001521209"/>
    </source>
</evidence>
<evidence type="ECO:0000313" key="7">
    <source>
        <dbReference type="EMBL" id="MCF3947690.1"/>
    </source>
</evidence>
<dbReference type="Gene3D" id="2.40.30.110">
    <property type="entry name" value="Aminomethyltransferase beta-barrel domains"/>
    <property type="match status" value="1"/>
</dbReference>
<dbReference type="SUPFAM" id="SSF54373">
    <property type="entry name" value="FAD-linked reductases, C-terminal domain"/>
    <property type="match status" value="1"/>
</dbReference>
<organism evidence="7 8">
    <name type="scientific">Acidiphilium iwatense</name>
    <dbReference type="NCBI Taxonomy" id="768198"/>
    <lineage>
        <taxon>Bacteria</taxon>
        <taxon>Pseudomonadati</taxon>
        <taxon>Pseudomonadota</taxon>
        <taxon>Alphaproteobacteria</taxon>
        <taxon>Acetobacterales</taxon>
        <taxon>Acidocellaceae</taxon>
        <taxon>Acidiphilium</taxon>
    </lineage>
</organism>
<dbReference type="EMBL" id="JAKGBZ010000028">
    <property type="protein sequence ID" value="MCF3947690.1"/>
    <property type="molecule type" value="Genomic_DNA"/>
</dbReference>
<dbReference type="Pfam" id="PF01266">
    <property type="entry name" value="DAO"/>
    <property type="match status" value="1"/>
</dbReference>
<proteinExistence type="inferred from homology"/>
<feature type="domain" description="FAD dependent oxidoreductase central" evidence="6">
    <location>
        <begin position="369"/>
        <end position="423"/>
    </location>
</feature>
<evidence type="ECO:0000259" key="6">
    <source>
        <dbReference type="Pfam" id="PF16350"/>
    </source>
</evidence>
<evidence type="ECO:0000256" key="2">
    <source>
        <dbReference type="ARBA" id="ARBA00023002"/>
    </source>
</evidence>
<dbReference type="Gene3D" id="3.30.70.1400">
    <property type="entry name" value="Aminomethyltransferase beta-barrel domains"/>
    <property type="match status" value="1"/>
</dbReference>
<accession>A0ABS9DZW6</accession>
<dbReference type="Pfam" id="PF08669">
    <property type="entry name" value="GCV_T_C"/>
    <property type="match status" value="1"/>
</dbReference>
<dbReference type="SUPFAM" id="SSF51905">
    <property type="entry name" value="FAD/NAD(P)-binding domain"/>
    <property type="match status" value="1"/>
</dbReference>
<dbReference type="InterPro" id="IPR027266">
    <property type="entry name" value="TrmE/GcvT-like"/>
</dbReference>
<feature type="domain" description="Aminomethyltransferase C-terminal" evidence="5">
    <location>
        <begin position="722"/>
        <end position="806"/>
    </location>
</feature>
<comment type="caution">
    <text evidence="7">The sequence shown here is derived from an EMBL/GenBank/DDBJ whole genome shotgun (WGS) entry which is preliminary data.</text>
</comment>
<feature type="domain" description="GCVT N-terminal" evidence="4">
    <location>
        <begin position="425"/>
        <end position="699"/>
    </location>
</feature>
<dbReference type="InterPro" id="IPR006076">
    <property type="entry name" value="FAD-dep_OxRdtase"/>
</dbReference>
<dbReference type="PANTHER" id="PTHR43757">
    <property type="entry name" value="AMINOMETHYLTRANSFERASE"/>
    <property type="match status" value="1"/>
</dbReference>
<protein>
    <submittedName>
        <fullName evidence="7">FAD-dependent oxidoreductase</fullName>
    </submittedName>
</protein>
<dbReference type="Gene3D" id="3.30.1360.120">
    <property type="entry name" value="Probable tRNA modification gtpase trme, domain 1"/>
    <property type="match status" value="1"/>
</dbReference>
<dbReference type="SUPFAM" id="SSF103025">
    <property type="entry name" value="Folate-binding domain"/>
    <property type="match status" value="1"/>
</dbReference>
<comment type="similarity">
    <text evidence="1">Belongs to the GcvT family.</text>
</comment>
<dbReference type="Gene3D" id="3.30.9.10">
    <property type="entry name" value="D-Amino Acid Oxidase, subunit A, domain 2"/>
    <property type="match status" value="1"/>
</dbReference>